<dbReference type="eggNOG" id="COG1191">
    <property type="taxonomic scope" value="Bacteria"/>
</dbReference>
<dbReference type="OrthoDB" id="9804285at2"/>
<keyword evidence="4" id="KW-0804">Transcription</keyword>
<dbReference type="CDD" id="cd06171">
    <property type="entry name" value="Sigma70_r4"/>
    <property type="match status" value="1"/>
</dbReference>
<comment type="caution">
    <text evidence="7">The sequence shown here is derived from an EMBL/GenBank/DDBJ whole genome shotgun (WGS) entry which is preliminary data.</text>
</comment>
<dbReference type="GO" id="GO:0016987">
    <property type="term" value="F:sigma factor activity"/>
    <property type="evidence" value="ECO:0007669"/>
    <property type="project" value="UniProtKB-KW"/>
</dbReference>
<dbReference type="NCBIfam" id="TIGR02937">
    <property type="entry name" value="sigma70-ECF"/>
    <property type="match status" value="1"/>
</dbReference>
<organism evidence="7 8">
    <name type="scientific">Intrasporangium oryzae NRRL B-24470</name>
    <dbReference type="NCBI Taxonomy" id="1386089"/>
    <lineage>
        <taxon>Bacteria</taxon>
        <taxon>Bacillati</taxon>
        <taxon>Actinomycetota</taxon>
        <taxon>Actinomycetes</taxon>
        <taxon>Micrococcales</taxon>
        <taxon>Intrasporangiaceae</taxon>
        <taxon>Intrasporangium</taxon>
    </lineage>
</organism>
<sequence>MSDPHTPGTSRHSERDDVARQLFERLRAETDAERAQELVAELVELHLDLCDSLGRRFRRRGIEEEDLVQVARLALLKAIRRFDPEAGRSFTAFAIPTISGELKRYFRDHGWAVRPPRRLQELRIAMRSHVEEASQELGRTPRLADLAERMSVPAELVSEAEQVDTSYRPDSLDLLCGGLQDRSVLDTLGTFDEAVEMLPDRICLRQALAERTEEERRLIWMRFVEGQTQRRISESLGVSQMQVSRRLARVLETLRASMGESAMEGTTARRAS</sequence>
<dbReference type="PANTHER" id="PTHR30385">
    <property type="entry name" value="SIGMA FACTOR F FLAGELLAR"/>
    <property type="match status" value="1"/>
</dbReference>
<feature type="domain" description="RNA polymerase sigma-70 region 4" evidence="6">
    <location>
        <begin position="208"/>
        <end position="256"/>
    </location>
</feature>
<proteinExistence type="predicted"/>
<protein>
    <submittedName>
        <fullName evidence="7">RNA polymerase sigma factor</fullName>
    </submittedName>
</protein>
<keyword evidence="1" id="KW-0805">Transcription regulation</keyword>
<evidence type="ECO:0000256" key="4">
    <source>
        <dbReference type="ARBA" id="ARBA00023163"/>
    </source>
</evidence>
<evidence type="ECO:0000256" key="1">
    <source>
        <dbReference type="ARBA" id="ARBA00023015"/>
    </source>
</evidence>
<feature type="domain" description="RNA polymerase sigma-70 region 2" evidence="5">
    <location>
        <begin position="42"/>
        <end position="111"/>
    </location>
</feature>
<evidence type="ECO:0000256" key="2">
    <source>
        <dbReference type="ARBA" id="ARBA00023082"/>
    </source>
</evidence>
<dbReference type="EMBL" id="AWSA01000038">
    <property type="protein sequence ID" value="EWT00610.1"/>
    <property type="molecule type" value="Genomic_DNA"/>
</dbReference>
<dbReference type="RefSeq" id="WP_051510722.1">
    <property type="nucleotide sequence ID" value="NZ_AWSA01000038.1"/>
</dbReference>
<dbReference type="SUPFAM" id="SSF88659">
    <property type="entry name" value="Sigma3 and sigma4 domains of RNA polymerase sigma factors"/>
    <property type="match status" value="2"/>
</dbReference>
<evidence type="ECO:0000313" key="8">
    <source>
        <dbReference type="Proteomes" id="UP000019489"/>
    </source>
</evidence>
<gene>
    <name evidence="7" type="ORF">N865_14300</name>
</gene>
<evidence type="ECO:0000313" key="7">
    <source>
        <dbReference type="EMBL" id="EWT00610.1"/>
    </source>
</evidence>
<dbReference type="GO" id="GO:0003677">
    <property type="term" value="F:DNA binding"/>
    <property type="evidence" value="ECO:0007669"/>
    <property type="project" value="UniProtKB-KW"/>
</dbReference>
<dbReference type="PANTHER" id="PTHR30385:SF4">
    <property type="entry name" value="RNA POLYMERASE SIGMA-E FACTOR"/>
    <property type="match status" value="1"/>
</dbReference>
<dbReference type="InterPro" id="IPR007630">
    <property type="entry name" value="RNA_pol_sigma70_r4"/>
</dbReference>
<reference evidence="7 8" key="1">
    <citation type="submission" date="2013-08" db="EMBL/GenBank/DDBJ databases">
        <title>Intrasporangium oryzae NRRL B-24470.</title>
        <authorList>
            <person name="Liu H."/>
            <person name="Wang G."/>
        </authorList>
    </citation>
    <scope>NUCLEOTIDE SEQUENCE [LARGE SCALE GENOMIC DNA]</scope>
    <source>
        <strain evidence="7 8">NRRL B-24470</strain>
    </source>
</reference>
<dbReference type="InterPro" id="IPR014284">
    <property type="entry name" value="RNA_pol_sigma-70_dom"/>
</dbReference>
<keyword evidence="3" id="KW-0238">DNA-binding</keyword>
<dbReference type="AlphaFoldDB" id="W9G3N5"/>
<dbReference type="InterPro" id="IPR013324">
    <property type="entry name" value="RNA_pol_sigma_r3/r4-like"/>
</dbReference>
<dbReference type="Proteomes" id="UP000019489">
    <property type="component" value="Unassembled WGS sequence"/>
</dbReference>
<accession>W9G3N5</accession>
<dbReference type="SUPFAM" id="SSF88946">
    <property type="entry name" value="Sigma2 domain of RNA polymerase sigma factors"/>
    <property type="match status" value="1"/>
</dbReference>
<dbReference type="Pfam" id="PF04545">
    <property type="entry name" value="Sigma70_r4"/>
    <property type="match status" value="1"/>
</dbReference>
<dbReference type="InterPro" id="IPR013325">
    <property type="entry name" value="RNA_pol_sigma_r2"/>
</dbReference>
<evidence type="ECO:0000256" key="3">
    <source>
        <dbReference type="ARBA" id="ARBA00023125"/>
    </source>
</evidence>
<dbReference type="Pfam" id="PF04542">
    <property type="entry name" value="Sigma70_r2"/>
    <property type="match status" value="1"/>
</dbReference>
<dbReference type="Gene3D" id="1.20.120.1810">
    <property type="match status" value="1"/>
</dbReference>
<dbReference type="PATRIC" id="fig|1386089.3.peg.3137"/>
<dbReference type="InterPro" id="IPR036388">
    <property type="entry name" value="WH-like_DNA-bd_sf"/>
</dbReference>
<evidence type="ECO:0000259" key="5">
    <source>
        <dbReference type="Pfam" id="PF04542"/>
    </source>
</evidence>
<keyword evidence="8" id="KW-1185">Reference proteome</keyword>
<dbReference type="InterPro" id="IPR007627">
    <property type="entry name" value="RNA_pol_sigma70_r2"/>
</dbReference>
<evidence type="ECO:0000259" key="6">
    <source>
        <dbReference type="Pfam" id="PF04545"/>
    </source>
</evidence>
<name>W9G3N5_9MICO</name>
<dbReference type="STRING" id="1386089.N865_14300"/>
<keyword evidence="2" id="KW-0731">Sigma factor</keyword>
<dbReference type="GO" id="GO:0006352">
    <property type="term" value="P:DNA-templated transcription initiation"/>
    <property type="evidence" value="ECO:0007669"/>
    <property type="project" value="InterPro"/>
</dbReference>
<dbReference type="Gene3D" id="1.10.10.10">
    <property type="entry name" value="Winged helix-like DNA-binding domain superfamily/Winged helix DNA-binding domain"/>
    <property type="match status" value="2"/>
</dbReference>